<dbReference type="Proteomes" id="UP001580407">
    <property type="component" value="Unassembled WGS sequence"/>
</dbReference>
<evidence type="ECO:0000256" key="2">
    <source>
        <dbReference type="ARBA" id="ARBA00022801"/>
    </source>
</evidence>
<feature type="compositionally biased region" description="Basic and acidic residues" evidence="3">
    <location>
        <begin position="27"/>
        <end position="41"/>
    </location>
</feature>
<keyword evidence="1" id="KW-0479">Metal-binding</keyword>
<evidence type="ECO:0000313" key="6">
    <source>
        <dbReference type="EMBL" id="MFB5680530.1"/>
    </source>
</evidence>
<keyword evidence="4" id="KW-0812">Transmembrane</keyword>
<evidence type="ECO:0000313" key="7">
    <source>
        <dbReference type="Proteomes" id="UP001580407"/>
    </source>
</evidence>
<evidence type="ECO:0000259" key="5">
    <source>
        <dbReference type="Pfam" id="PF00149"/>
    </source>
</evidence>
<protein>
    <submittedName>
        <fullName evidence="6">Metallophosphoesterase</fullName>
    </submittedName>
</protein>
<feature type="domain" description="Calcineurin-like phosphoesterase" evidence="5">
    <location>
        <begin position="94"/>
        <end position="256"/>
    </location>
</feature>
<comment type="caution">
    <text evidence="6">The sequence shown here is derived from an EMBL/GenBank/DDBJ whole genome shotgun (WGS) entry which is preliminary data.</text>
</comment>
<dbReference type="PANTHER" id="PTHR31302">
    <property type="entry name" value="TRANSMEMBRANE PROTEIN WITH METALLOPHOSPHOESTERASE DOMAIN-RELATED"/>
    <property type="match status" value="1"/>
</dbReference>
<dbReference type="PROSITE" id="PS51318">
    <property type="entry name" value="TAT"/>
    <property type="match status" value="1"/>
</dbReference>
<dbReference type="Gene3D" id="3.60.21.10">
    <property type="match status" value="1"/>
</dbReference>
<dbReference type="InterPro" id="IPR019546">
    <property type="entry name" value="TAT_signal_bac_arc"/>
</dbReference>
<dbReference type="NCBIfam" id="TIGR01409">
    <property type="entry name" value="TAT_signal_seq"/>
    <property type="match status" value="1"/>
</dbReference>
<organism evidence="6 7">
    <name type="scientific">Paenibacillus terreus</name>
    <dbReference type="NCBI Taxonomy" id="1387834"/>
    <lineage>
        <taxon>Bacteria</taxon>
        <taxon>Bacillati</taxon>
        <taxon>Bacillota</taxon>
        <taxon>Bacilli</taxon>
        <taxon>Bacillales</taxon>
        <taxon>Paenibacillaceae</taxon>
        <taxon>Paenibacillus</taxon>
    </lineage>
</organism>
<sequence>MGKSQHIHRPAADDMEDTEDIALSARADNRAASRTETERQTRMSRRSFLKKAAAAAVGTAALAGGYAAVWEPGNLEVTQFTVHLPRLPASFNNMRVFHFSDMHLGFFKDEDDMRRIASVINGLQPDMICFTGDIVDDYAESMAGSVPILNSLHAPLGKFAILGNHDYRGIPEGVEALYKKTGFTLLKNEHYVIHKDGQSMAVVGLEDIFMSAPDPEAALQGLPDGMFKLLLMHEPDYADTAVGYGFDMQLSGHTHGGQVRIPLLGALLPPPGGRKYIHGLYRVGAEAMPLYVSRGVGTTKLPIRVLCRPEVSLITLRAAL</sequence>
<dbReference type="RefSeq" id="WP_375524331.1">
    <property type="nucleotide sequence ID" value="NZ_JBHILM010000005.1"/>
</dbReference>
<dbReference type="InterPro" id="IPR051158">
    <property type="entry name" value="Metallophosphoesterase_sf"/>
</dbReference>
<dbReference type="EMBL" id="JBHILM010000005">
    <property type="protein sequence ID" value="MFB5680530.1"/>
    <property type="molecule type" value="Genomic_DNA"/>
</dbReference>
<keyword evidence="4" id="KW-0472">Membrane</keyword>
<dbReference type="InterPro" id="IPR006311">
    <property type="entry name" value="TAT_signal"/>
</dbReference>
<feature type="transmembrane region" description="Helical" evidence="4">
    <location>
        <begin position="52"/>
        <end position="70"/>
    </location>
</feature>
<evidence type="ECO:0000256" key="1">
    <source>
        <dbReference type="ARBA" id="ARBA00022723"/>
    </source>
</evidence>
<name>A0ABV5B4R6_9BACL</name>
<gene>
    <name evidence="6" type="ORF">ACE3NQ_06365</name>
</gene>
<dbReference type="InterPro" id="IPR004843">
    <property type="entry name" value="Calcineurin-like_PHP"/>
</dbReference>
<keyword evidence="7" id="KW-1185">Reference proteome</keyword>
<evidence type="ECO:0000256" key="3">
    <source>
        <dbReference type="SAM" id="MobiDB-lite"/>
    </source>
</evidence>
<evidence type="ECO:0000256" key="4">
    <source>
        <dbReference type="SAM" id="Phobius"/>
    </source>
</evidence>
<dbReference type="Pfam" id="PF00149">
    <property type="entry name" value="Metallophos"/>
    <property type="match status" value="1"/>
</dbReference>
<dbReference type="InterPro" id="IPR029052">
    <property type="entry name" value="Metallo-depent_PP-like"/>
</dbReference>
<accession>A0ABV5B4R6</accession>
<reference evidence="6 7" key="1">
    <citation type="submission" date="2024-09" db="EMBL/GenBank/DDBJ databases">
        <authorList>
            <person name="Ruan L."/>
        </authorList>
    </citation>
    <scope>NUCLEOTIDE SEQUENCE [LARGE SCALE GENOMIC DNA]</scope>
    <source>
        <strain evidence="6 7">D33</strain>
    </source>
</reference>
<feature type="region of interest" description="Disordered" evidence="3">
    <location>
        <begin position="1"/>
        <end position="45"/>
    </location>
</feature>
<keyword evidence="2" id="KW-0378">Hydrolase</keyword>
<proteinExistence type="predicted"/>
<keyword evidence="4" id="KW-1133">Transmembrane helix</keyword>
<dbReference type="PANTHER" id="PTHR31302:SF31">
    <property type="entry name" value="PHOSPHODIESTERASE YAEI"/>
    <property type="match status" value="1"/>
</dbReference>
<dbReference type="SUPFAM" id="SSF56300">
    <property type="entry name" value="Metallo-dependent phosphatases"/>
    <property type="match status" value="1"/>
</dbReference>
<dbReference type="CDD" id="cd07385">
    <property type="entry name" value="MPP_YkuE_C"/>
    <property type="match status" value="1"/>
</dbReference>